<evidence type="ECO:0000259" key="5">
    <source>
        <dbReference type="PROSITE" id="PS50097"/>
    </source>
</evidence>
<keyword evidence="2" id="KW-0539">Nucleus</keyword>
<evidence type="ECO:0000259" key="6">
    <source>
        <dbReference type="PROSITE" id="PS50157"/>
    </source>
</evidence>
<feature type="region of interest" description="Disordered" evidence="4">
    <location>
        <begin position="114"/>
        <end position="150"/>
    </location>
</feature>
<evidence type="ECO:0000313" key="8">
    <source>
        <dbReference type="Proteomes" id="UP000053240"/>
    </source>
</evidence>
<reference evidence="7 8" key="1">
    <citation type="journal article" date="2015" name="Nat. Commun.">
        <title>Outbred genome sequencing and CRISPR/Cas9 gene editing in butterflies.</title>
        <authorList>
            <person name="Li X."/>
            <person name="Fan D."/>
            <person name="Zhang W."/>
            <person name="Liu G."/>
            <person name="Zhang L."/>
            <person name="Zhao L."/>
            <person name="Fang X."/>
            <person name="Chen L."/>
            <person name="Dong Y."/>
            <person name="Chen Y."/>
            <person name="Ding Y."/>
            <person name="Zhao R."/>
            <person name="Feng M."/>
            <person name="Zhu Y."/>
            <person name="Feng Y."/>
            <person name="Jiang X."/>
            <person name="Zhu D."/>
            <person name="Xiang H."/>
            <person name="Feng X."/>
            <person name="Li S."/>
            <person name="Wang J."/>
            <person name="Zhang G."/>
            <person name="Kronforst M.R."/>
            <person name="Wang W."/>
        </authorList>
    </citation>
    <scope>NUCLEOTIDE SEQUENCE [LARGE SCALE GENOMIC DNA]</scope>
    <source>
        <strain evidence="7">Ya'a_city_454_Pm</strain>
        <tissue evidence="7">Whole body</tissue>
    </source>
</reference>
<dbReference type="InParanoid" id="A0A194QXT6"/>
<dbReference type="Gene3D" id="3.30.160.60">
    <property type="entry name" value="Classic Zinc Finger"/>
    <property type="match status" value="1"/>
</dbReference>
<dbReference type="PROSITE" id="PS50157">
    <property type="entry name" value="ZINC_FINGER_C2H2_2"/>
    <property type="match status" value="1"/>
</dbReference>
<dbReference type="PROSITE" id="PS00028">
    <property type="entry name" value="ZINC_FINGER_C2H2_1"/>
    <property type="match status" value="2"/>
</dbReference>
<dbReference type="InterPro" id="IPR011333">
    <property type="entry name" value="SKP1/BTB/POZ_sf"/>
</dbReference>
<comment type="subcellular location">
    <subcellularLocation>
        <location evidence="1">Nucleus</location>
    </subcellularLocation>
</comment>
<dbReference type="Pfam" id="PF00651">
    <property type="entry name" value="BTB"/>
    <property type="match status" value="1"/>
</dbReference>
<feature type="compositionally biased region" description="Pro residues" evidence="4">
    <location>
        <begin position="350"/>
        <end position="364"/>
    </location>
</feature>
<dbReference type="PROSITE" id="PS50097">
    <property type="entry name" value="BTB"/>
    <property type="match status" value="1"/>
</dbReference>
<dbReference type="InterPro" id="IPR036236">
    <property type="entry name" value="Znf_C2H2_sf"/>
</dbReference>
<dbReference type="Pfam" id="PF00096">
    <property type="entry name" value="zf-C2H2"/>
    <property type="match status" value="1"/>
</dbReference>
<evidence type="ECO:0000256" key="1">
    <source>
        <dbReference type="ARBA" id="ARBA00004123"/>
    </source>
</evidence>
<dbReference type="AlphaFoldDB" id="A0A194QXT6"/>
<dbReference type="SUPFAM" id="SSF57667">
    <property type="entry name" value="beta-beta-alpha zinc fingers"/>
    <property type="match status" value="1"/>
</dbReference>
<dbReference type="GO" id="GO:0048666">
    <property type="term" value="P:neuron development"/>
    <property type="evidence" value="ECO:0007669"/>
    <property type="project" value="UniProtKB-ARBA"/>
</dbReference>
<dbReference type="Gene3D" id="3.30.710.10">
    <property type="entry name" value="Potassium Channel Kv1.1, Chain A"/>
    <property type="match status" value="1"/>
</dbReference>
<dbReference type="GO" id="GO:0048513">
    <property type="term" value="P:animal organ development"/>
    <property type="evidence" value="ECO:0007669"/>
    <property type="project" value="UniProtKB-ARBA"/>
</dbReference>
<dbReference type="PANTHER" id="PTHR23110">
    <property type="entry name" value="BTB DOMAIN TRANSCRIPTION FACTOR"/>
    <property type="match status" value="1"/>
</dbReference>
<feature type="compositionally biased region" description="Low complexity" evidence="4">
    <location>
        <begin position="383"/>
        <end position="393"/>
    </location>
</feature>
<keyword evidence="3" id="KW-0479">Metal-binding</keyword>
<dbReference type="GO" id="GO:0003006">
    <property type="term" value="P:developmental process involved in reproduction"/>
    <property type="evidence" value="ECO:0007669"/>
    <property type="project" value="UniProtKB-ARBA"/>
</dbReference>
<dbReference type="InterPro" id="IPR051095">
    <property type="entry name" value="Dros_DevTransReg"/>
</dbReference>
<accession>A0A194QXT6</accession>
<proteinExistence type="predicted"/>
<keyword evidence="3" id="KW-0862">Zinc</keyword>
<evidence type="ECO:0000256" key="4">
    <source>
        <dbReference type="SAM" id="MobiDB-lite"/>
    </source>
</evidence>
<dbReference type="EMBL" id="KQ460953">
    <property type="protein sequence ID" value="KPJ10353.1"/>
    <property type="molecule type" value="Genomic_DNA"/>
</dbReference>
<dbReference type="SMART" id="SM00355">
    <property type="entry name" value="ZnF_C2H2"/>
    <property type="match status" value="2"/>
</dbReference>
<sequence length="454" mass="50792">MSEQFSLRWNDFHTNLSQSFQALLEGEDLVDVTLAAGGQYVHAHKLILSVCSPYFKQLFKMNPCDHPIVILKDVAHHELRQLLQFMYRGEVHVRQQELFAFLHTAELLQVKGLTSGREHSESPPPVSDENKGPEVPEPSGDSQSEWVPGGEDTIATEAPAEYPPVAVLDDATRSPLKRLLKDTPNRNSCNIKKKSRSIYNSPTHIENTEYASDGEPLIDFDTDVYNNVLVMPESAKESGWNCKTGGVKCPSCHRFFANRYNLKVHIRDKHDTREGTLQCDICQKRMRNPSCLRVHMYHHRKQAAYLAQLATQHQHGDQMRHVVQKMVGNNWRSDSPIAKADHKDSGNLSPPTPTPASTPTPTPTPSRAAASDTADDDNDSVGAAAATAATAEAVLPKREPSAEAKREWEWDSTHKTVSSARDGISYKIQRLLLKECDNEKGCSRNDVGFRIREV</sequence>
<feature type="domain" description="BTB" evidence="5">
    <location>
        <begin position="30"/>
        <end position="95"/>
    </location>
</feature>
<protein>
    <submittedName>
        <fullName evidence="7">Protein tramtrack, beta isoform</fullName>
    </submittedName>
</protein>
<dbReference type="GO" id="GO:0006357">
    <property type="term" value="P:regulation of transcription by RNA polymerase II"/>
    <property type="evidence" value="ECO:0007669"/>
    <property type="project" value="TreeGrafter"/>
</dbReference>
<organism evidence="7 8">
    <name type="scientific">Papilio machaon</name>
    <name type="common">Old World swallowtail butterfly</name>
    <dbReference type="NCBI Taxonomy" id="76193"/>
    <lineage>
        <taxon>Eukaryota</taxon>
        <taxon>Metazoa</taxon>
        <taxon>Ecdysozoa</taxon>
        <taxon>Arthropoda</taxon>
        <taxon>Hexapoda</taxon>
        <taxon>Insecta</taxon>
        <taxon>Pterygota</taxon>
        <taxon>Neoptera</taxon>
        <taxon>Endopterygota</taxon>
        <taxon>Lepidoptera</taxon>
        <taxon>Glossata</taxon>
        <taxon>Ditrysia</taxon>
        <taxon>Papilionoidea</taxon>
        <taxon>Papilionidae</taxon>
        <taxon>Papilioninae</taxon>
        <taxon>Papilio</taxon>
    </lineage>
</organism>
<name>A0A194QXT6_PAPMA</name>
<dbReference type="GO" id="GO:0005634">
    <property type="term" value="C:nucleus"/>
    <property type="evidence" value="ECO:0007669"/>
    <property type="project" value="UniProtKB-SubCell"/>
</dbReference>
<dbReference type="SUPFAM" id="SSF54695">
    <property type="entry name" value="POZ domain"/>
    <property type="match status" value="1"/>
</dbReference>
<evidence type="ECO:0000256" key="3">
    <source>
        <dbReference type="PROSITE-ProRule" id="PRU00042"/>
    </source>
</evidence>
<keyword evidence="8" id="KW-1185">Reference proteome</keyword>
<feature type="domain" description="C2H2-type" evidence="6">
    <location>
        <begin position="247"/>
        <end position="275"/>
    </location>
</feature>
<gene>
    <name evidence="7" type="ORF">RR48_09013</name>
</gene>
<evidence type="ECO:0000256" key="2">
    <source>
        <dbReference type="ARBA" id="ARBA00023242"/>
    </source>
</evidence>
<dbReference type="PANTHER" id="PTHR23110:SF99">
    <property type="entry name" value="BROAD-COMPLEX CORE PROTEIN ISOFORM 6"/>
    <property type="match status" value="1"/>
</dbReference>
<keyword evidence="3" id="KW-0863">Zinc-finger</keyword>
<evidence type="ECO:0000313" key="7">
    <source>
        <dbReference type="EMBL" id="KPJ10353.1"/>
    </source>
</evidence>
<dbReference type="InterPro" id="IPR000210">
    <property type="entry name" value="BTB/POZ_dom"/>
</dbReference>
<dbReference type="InterPro" id="IPR013087">
    <property type="entry name" value="Znf_C2H2_type"/>
</dbReference>
<feature type="region of interest" description="Disordered" evidence="4">
    <location>
        <begin position="332"/>
        <end position="415"/>
    </location>
</feature>
<dbReference type="SMART" id="SM00225">
    <property type="entry name" value="BTB"/>
    <property type="match status" value="1"/>
</dbReference>
<dbReference type="CDD" id="cd18315">
    <property type="entry name" value="BTB_POZ_BAB-like"/>
    <property type="match status" value="1"/>
</dbReference>
<dbReference type="GO" id="GO:0008270">
    <property type="term" value="F:zinc ion binding"/>
    <property type="evidence" value="ECO:0007669"/>
    <property type="project" value="UniProtKB-KW"/>
</dbReference>
<feature type="compositionally biased region" description="Basic and acidic residues" evidence="4">
    <location>
        <begin position="395"/>
        <end position="414"/>
    </location>
</feature>
<dbReference type="Proteomes" id="UP000053240">
    <property type="component" value="Unassembled WGS sequence"/>
</dbReference>